<name>A0AAN9J9C5_CLITE</name>
<dbReference type="EMBL" id="JAYKXN010000004">
    <property type="protein sequence ID" value="KAK7293653.1"/>
    <property type="molecule type" value="Genomic_DNA"/>
</dbReference>
<reference evidence="1 2" key="1">
    <citation type="submission" date="2024-01" db="EMBL/GenBank/DDBJ databases">
        <title>The genomes of 5 underutilized Papilionoideae crops provide insights into root nodulation and disease resistance.</title>
        <authorList>
            <person name="Yuan L."/>
        </authorList>
    </citation>
    <scope>NUCLEOTIDE SEQUENCE [LARGE SCALE GENOMIC DNA]</scope>
    <source>
        <strain evidence="1">LY-2023</strain>
        <tissue evidence="1">Leaf</tissue>
    </source>
</reference>
<keyword evidence="2" id="KW-1185">Reference proteome</keyword>
<organism evidence="1 2">
    <name type="scientific">Clitoria ternatea</name>
    <name type="common">Butterfly pea</name>
    <dbReference type="NCBI Taxonomy" id="43366"/>
    <lineage>
        <taxon>Eukaryota</taxon>
        <taxon>Viridiplantae</taxon>
        <taxon>Streptophyta</taxon>
        <taxon>Embryophyta</taxon>
        <taxon>Tracheophyta</taxon>
        <taxon>Spermatophyta</taxon>
        <taxon>Magnoliopsida</taxon>
        <taxon>eudicotyledons</taxon>
        <taxon>Gunneridae</taxon>
        <taxon>Pentapetalae</taxon>
        <taxon>rosids</taxon>
        <taxon>fabids</taxon>
        <taxon>Fabales</taxon>
        <taxon>Fabaceae</taxon>
        <taxon>Papilionoideae</taxon>
        <taxon>50 kb inversion clade</taxon>
        <taxon>NPAAA clade</taxon>
        <taxon>indigoferoid/millettioid clade</taxon>
        <taxon>Phaseoleae</taxon>
        <taxon>Clitoria</taxon>
    </lineage>
</organism>
<evidence type="ECO:0000313" key="1">
    <source>
        <dbReference type="EMBL" id="KAK7293653.1"/>
    </source>
</evidence>
<dbReference type="Proteomes" id="UP001359559">
    <property type="component" value="Unassembled WGS sequence"/>
</dbReference>
<proteinExistence type="predicted"/>
<accession>A0AAN9J9C5</accession>
<gene>
    <name evidence="1" type="ORF">RJT34_16525</name>
</gene>
<protein>
    <submittedName>
        <fullName evidence="1">Uncharacterized protein</fullName>
    </submittedName>
</protein>
<comment type="caution">
    <text evidence="1">The sequence shown here is derived from an EMBL/GenBank/DDBJ whole genome shotgun (WGS) entry which is preliminary data.</text>
</comment>
<evidence type="ECO:0000313" key="2">
    <source>
        <dbReference type="Proteomes" id="UP001359559"/>
    </source>
</evidence>
<sequence>MHASVVSLTPVSSRTHYSQANAYVPSQPRHLCVLTRHGRKDTHAFFWNSHAWSHHRALLRLDQRYDAGVMLLLDGLYTSTQLSSQLFWMYIATICTKFLRLVVVLQLLIVSPQHPRADFLIMVSGDNIRISFALAL</sequence>
<dbReference type="AlphaFoldDB" id="A0AAN9J9C5"/>